<evidence type="ECO:0000313" key="4">
    <source>
        <dbReference type="Proteomes" id="UP000052946"/>
    </source>
</evidence>
<reference evidence="4" key="3">
    <citation type="submission" date="2015-07" db="EMBL/GenBank/DDBJ databases">
        <title>Draft Genome Sequence of Oceanobacillus picturae Heshi-B3 that Was Isolated from Fermented Rice Bran with Aging Salted Mackerel, Which Was Named Heshiko as Traditional Fermented Seafood in Japan.</title>
        <authorList>
            <person name="Akuzawa S."/>
            <person name="Nakagawa J."/>
            <person name="Kanekatsu T."/>
            <person name="Kanesaki Y."/>
            <person name="Suzuki T."/>
        </authorList>
    </citation>
    <scope>NUCLEOTIDE SEQUENCE [LARGE SCALE GENOMIC DNA]</scope>
    <source>
        <strain evidence="4">Heshi-B3</strain>
    </source>
</reference>
<evidence type="ECO:0000313" key="2">
    <source>
        <dbReference type="EMBL" id="GAQ18813.1"/>
    </source>
</evidence>
<dbReference type="STRING" id="171693.BN988_00808"/>
<dbReference type="Proteomes" id="UP000052946">
    <property type="component" value="Unassembled WGS sequence"/>
</dbReference>
<dbReference type="Pfam" id="PF14071">
    <property type="entry name" value="YlbD_coat"/>
    <property type="match status" value="1"/>
</dbReference>
<dbReference type="eggNOG" id="ENOG5032UYM">
    <property type="taxonomic scope" value="Bacteria"/>
</dbReference>
<name>W9AHC7_9BACI</name>
<reference evidence="1 3" key="1">
    <citation type="submission" date="2014-03" db="EMBL/GenBank/DDBJ databases">
        <title>Draft genome sequencing of Oceanobacillus picturae strain S1 isolated from human gut.</title>
        <authorList>
            <person name="Croce O."/>
            <person name="Lagier J.C."/>
            <person name="Raoult D."/>
        </authorList>
    </citation>
    <scope>NUCLEOTIDE SEQUENCE [LARGE SCALE GENOMIC DNA]</scope>
    <source>
        <strain evidence="1 3">S1</strain>
    </source>
</reference>
<evidence type="ECO:0000313" key="1">
    <source>
        <dbReference type="EMBL" id="CDO02347.1"/>
    </source>
</evidence>
<reference evidence="2 4" key="4">
    <citation type="journal article" date="2016" name="Genome Announc.">
        <title>Draft Genome Sequence of Oceanobacillus picturae Heshi-B3, Isolated from Fermented Rice Bran in a Traditional Japanese Seafood Dish.</title>
        <authorList>
            <person name="Akuzawa S."/>
            <person name="Nagaoka J."/>
            <person name="Kanekatsu M."/>
            <person name="Kanesaki Y."/>
            <person name="Suzuki T."/>
        </authorList>
    </citation>
    <scope>NUCLEOTIDE SEQUENCE [LARGE SCALE GENOMIC DNA]</scope>
    <source>
        <strain evidence="2 4">Heshi-B3</strain>
    </source>
</reference>
<gene>
    <name evidence="1" type="ORF">BN988_00808</name>
    <name evidence="2" type="ORF">OPHB3_2769</name>
</gene>
<dbReference type="EMBL" id="BBXV01000032">
    <property type="protein sequence ID" value="GAQ18813.1"/>
    <property type="molecule type" value="Genomic_DNA"/>
</dbReference>
<protein>
    <submittedName>
        <fullName evidence="2">Coat family protein</fullName>
    </submittedName>
</protein>
<reference evidence="1 3" key="2">
    <citation type="submission" date="2014-03" db="EMBL/GenBank/DDBJ databases">
        <authorList>
            <person name="Urmite Genomes U."/>
        </authorList>
    </citation>
    <scope>NUCLEOTIDE SEQUENCE [LARGE SCALE GENOMIC DNA]</scope>
    <source>
        <strain evidence="1 3">S1</strain>
    </source>
</reference>
<dbReference type="AlphaFoldDB" id="W9AHC7"/>
<comment type="caution">
    <text evidence="1">The sequence shown here is derived from an EMBL/GenBank/DDBJ whole genome shotgun (WGS) entry which is preliminary data.</text>
</comment>
<accession>W9AHC7</accession>
<organism evidence="1 3">
    <name type="scientific">Oceanobacillus picturae</name>
    <dbReference type="NCBI Taxonomy" id="171693"/>
    <lineage>
        <taxon>Bacteria</taxon>
        <taxon>Bacillati</taxon>
        <taxon>Bacillota</taxon>
        <taxon>Bacilli</taxon>
        <taxon>Bacillales</taxon>
        <taxon>Bacillaceae</taxon>
        <taxon>Oceanobacillus</taxon>
    </lineage>
</organism>
<dbReference type="EMBL" id="CCAX010000001">
    <property type="protein sequence ID" value="CDO02347.1"/>
    <property type="molecule type" value="Genomic_DNA"/>
</dbReference>
<dbReference type="Proteomes" id="UP000028863">
    <property type="component" value="Unassembled WGS sequence"/>
</dbReference>
<dbReference type="InterPro" id="IPR025953">
    <property type="entry name" value="YlbD_coat"/>
</dbReference>
<keyword evidence="3" id="KW-1185">Reference proteome</keyword>
<evidence type="ECO:0000313" key="3">
    <source>
        <dbReference type="Proteomes" id="UP000028863"/>
    </source>
</evidence>
<dbReference type="RefSeq" id="WP_036573299.1">
    <property type="nucleotide sequence ID" value="NZ_CABLBW010000001.1"/>
</dbReference>
<proteinExistence type="predicted"/>
<dbReference type="OrthoDB" id="1655540at2"/>
<sequence length="135" mass="16054">MSNKLHPSVVEFKTFINKHPALIKKIRKSGRSWQEYYEQWALLGEEDPLWDEYKEEETEWKKEEQDENEGSFEKNKELFSNLIKMTENMDLNKVQKQIDSFNNTISVIQELLGQFKQSDTKSEPVGKNGFGWFKD</sequence>